<dbReference type="GeneID" id="20666259"/>
<organism evidence="2 3">
    <name type="scientific">Heterobasidion irregulare (strain TC 32-1)</name>
    <dbReference type="NCBI Taxonomy" id="747525"/>
    <lineage>
        <taxon>Eukaryota</taxon>
        <taxon>Fungi</taxon>
        <taxon>Dikarya</taxon>
        <taxon>Basidiomycota</taxon>
        <taxon>Agaricomycotina</taxon>
        <taxon>Agaricomycetes</taxon>
        <taxon>Russulales</taxon>
        <taxon>Bondarzewiaceae</taxon>
        <taxon>Heterobasidion</taxon>
        <taxon>Heterobasidion annosum species complex</taxon>
    </lineage>
</organism>
<feature type="region of interest" description="Disordered" evidence="1">
    <location>
        <begin position="1"/>
        <end position="75"/>
    </location>
</feature>
<dbReference type="KEGG" id="hir:HETIRDRAFT_107590"/>
<dbReference type="AlphaFoldDB" id="W4JYM1"/>
<protein>
    <submittedName>
        <fullName evidence="2">Uncharacterized protein</fullName>
    </submittedName>
</protein>
<accession>W4JYM1</accession>
<proteinExistence type="predicted"/>
<evidence type="ECO:0000256" key="1">
    <source>
        <dbReference type="SAM" id="MobiDB-lite"/>
    </source>
</evidence>
<sequence>MSAAEETPPKVADERDELHGGIDPAQDQPAHTASTASDGEPANLPKPPVTDGYVPFKPRGKPKQPIKAIPPPKPR</sequence>
<evidence type="ECO:0000313" key="2">
    <source>
        <dbReference type="EMBL" id="ETW77961.1"/>
    </source>
</evidence>
<gene>
    <name evidence="2" type="ORF">HETIRDRAFT_107590</name>
</gene>
<evidence type="ECO:0000313" key="3">
    <source>
        <dbReference type="Proteomes" id="UP000030671"/>
    </source>
</evidence>
<dbReference type="InParanoid" id="W4JYM1"/>
<dbReference type="Proteomes" id="UP000030671">
    <property type="component" value="Unassembled WGS sequence"/>
</dbReference>
<dbReference type="EMBL" id="KI925462">
    <property type="protein sequence ID" value="ETW77961.1"/>
    <property type="molecule type" value="Genomic_DNA"/>
</dbReference>
<keyword evidence="3" id="KW-1185">Reference proteome</keyword>
<reference evidence="2 3" key="1">
    <citation type="journal article" date="2012" name="New Phytol.">
        <title>Insight into trade-off between wood decay and parasitism from the genome of a fungal forest pathogen.</title>
        <authorList>
            <person name="Olson A."/>
            <person name="Aerts A."/>
            <person name="Asiegbu F."/>
            <person name="Belbahri L."/>
            <person name="Bouzid O."/>
            <person name="Broberg A."/>
            <person name="Canback B."/>
            <person name="Coutinho P.M."/>
            <person name="Cullen D."/>
            <person name="Dalman K."/>
            <person name="Deflorio G."/>
            <person name="van Diepen L.T."/>
            <person name="Dunand C."/>
            <person name="Duplessis S."/>
            <person name="Durling M."/>
            <person name="Gonthier P."/>
            <person name="Grimwood J."/>
            <person name="Fossdal C.G."/>
            <person name="Hansson D."/>
            <person name="Henrissat B."/>
            <person name="Hietala A."/>
            <person name="Himmelstrand K."/>
            <person name="Hoffmeister D."/>
            <person name="Hogberg N."/>
            <person name="James T.Y."/>
            <person name="Karlsson M."/>
            <person name="Kohler A."/>
            <person name="Kues U."/>
            <person name="Lee Y.H."/>
            <person name="Lin Y.C."/>
            <person name="Lind M."/>
            <person name="Lindquist E."/>
            <person name="Lombard V."/>
            <person name="Lucas S."/>
            <person name="Lunden K."/>
            <person name="Morin E."/>
            <person name="Murat C."/>
            <person name="Park J."/>
            <person name="Raffaello T."/>
            <person name="Rouze P."/>
            <person name="Salamov A."/>
            <person name="Schmutz J."/>
            <person name="Solheim H."/>
            <person name="Stahlberg J."/>
            <person name="Velez H."/>
            <person name="de Vries R.P."/>
            <person name="Wiebenga A."/>
            <person name="Woodward S."/>
            <person name="Yakovlev I."/>
            <person name="Garbelotto M."/>
            <person name="Martin F."/>
            <person name="Grigoriev I.V."/>
            <person name="Stenlid J."/>
        </authorList>
    </citation>
    <scope>NUCLEOTIDE SEQUENCE [LARGE SCALE GENOMIC DNA]</scope>
    <source>
        <strain evidence="2 3">TC 32-1</strain>
    </source>
</reference>
<dbReference type="HOGENOM" id="CLU_2671365_0_0_1"/>
<name>W4JYM1_HETIT</name>
<dbReference type="RefSeq" id="XP_009549973.1">
    <property type="nucleotide sequence ID" value="XM_009551678.1"/>
</dbReference>
<feature type="compositionally biased region" description="Basic and acidic residues" evidence="1">
    <location>
        <begin position="7"/>
        <end position="20"/>
    </location>
</feature>